<keyword evidence="2" id="KW-1185">Reference proteome</keyword>
<dbReference type="Proteomes" id="UP000785679">
    <property type="component" value="Unassembled WGS sequence"/>
</dbReference>
<evidence type="ECO:0000313" key="2">
    <source>
        <dbReference type="Proteomes" id="UP000785679"/>
    </source>
</evidence>
<organism evidence="1 2">
    <name type="scientific">Halteria grandinella</name>
    <dbReference type="NCBI Taxonomy" id="5974"/>
    <lineage>
        <taxon>Eukaryota</taxon>
        <taxon>Sar</taxon>
        <taxon>Alveolata</taxon>
        <taxon>Ciliophora</taxon>
        <taxon>Intramacronucleata</taxon>
        <taxon>Spirotrichea</taxon>
        <taxon>Stichotrichia</taxon>
        <taxon>Sporadotrichida</taxon>
        <taxon>Halteriidae</taxon>
        <taxon>Halteria</taxon>
    </lineage>
</organism>
<reference evidence="1" key="1">
    <citation type="submission" date="2019-06" db="EMBL/GenBank/DDBJ databases">
        <authorList>
            <person name="Zheng W."/>
        </authorList>
    </citation>
    <scope>NUCLEOTIDE SEQUENCE</scope>
    <source>
        <strain evidence="1">QDHG01</strain>
    </source>
</reference>
<proteinExistence type="predicted"/>
<name>A0A8J8SVE2_HALGN</name>
<comment type="caution">
    <text evidence="1">The sequence shown here is derived from an EMBL/GenBank/DDBJ whole genome shotgun (WGS) entry which is preliminary data.</text>
</comment>
<accession>A0A8J8SVE2</accession>
<gene>
    <name evidence="1" type="ORF">FGO68_gene6852</name>
</gene>
<dbReference type="EMBL" id="RRYP01029736">
    <property type="protein sequence ID" value="TNV71706.1"/>
    <property type="molecule type" value="Genomic_DNA"/>
</dbReference>
<protein>
    <submittedName>
        <fullName evidence="1">Uncharacterized protein</fullName>
    </submittedName>
</protein>
<evidence type="ECO:0000313" key="1">
    <source>
        <dbReference type="EMBL" id="TNV71706.1"/>
    </source>
</evidence>
<dbReference type="AlphaFoldDB" id="A0A8J8SVE2"/>
<sequence length="260" mass="29626">MALLQPPLKFARERISMTPAAQIQTTTELLHTFHTQALPADGVLHHFFWKHRFVGSKDRQIIQSWVFSFYLSLASTLWIAQRLDPQLSRLSDLRVLLGLFLIRHNFLTYEAIHLLCDGQKHHPSPLKEHERRVLIAVASLHNATLPPEVLHEISEHWCTLLQASLGYALPLIAASLNQQASNDLRINTLKIPIDQGRVYTFQSAFPLTVILFTLQGISKLKTRDPSSSVILFILKPAWMCQIIALAPAAKHSRWLYLHVC</sequence>